<sequence>MVTMSRMTVVAGSVMALGVAYVGSSWLLGHVAQQKYQTEFERVARLLGADSVEMVEVEKGLFHSRTMAVLTFERRSPASGADDEVDASDDEDSDNGDDSEDSDEYSLKGLFDDEDIPDEDVEDDSEPDDSDEVTARKVVADVSPPKVEEVRPPKVEEAPRPPLKIHLVQDIRHGPFVDGRLAASVIETRLDHVEGLADEERKGLDEVKSPELRIVAGLMGDVDGRFLMPAGRVMPPAPEEGKLEWKSFTYDFRLSADRKQMSGEIDWPGLVFHIPAGKVAGTGLDNAMASESKDREGLYLEVKALAGKYAYHRNHADDWLMIPGTYEMSLERLEAKTLPHEGSTSLQKVLLDMRDWKGGGRVTSSGGLLSDEVEMRGKLTVLGTTFDSLGYRARLSNIDAGSLRKVQDLAMTFQKQQKDVLEGRQLVGMPNERDAEALMRSLASGSPTIDLQLDGSLEGKVARADIGVTLKPLPANDQEPALMGVMRSLKARAKVQLPQAWVTLAQQKLDTVEKDEDVDCDLTCRLESLPFVRRQGDTWEVDAHYDDQHLVVNGEQLF</sequence>
<dbReference type="EMBL" id="AEQP01000022">
    <property type="protein sequence ID" value="EFV93986.1"/>
    <property type="molecule type" value="Genomic_DNA"/>
</dbReference>
<dbReference type="STRING" id="887898.HMPREF0551_2101"/>
<dbReference type="eggNOG" id="COG5339">
    <property type="taxonomic scope" value="Bacteria"/>
</dbReference>
<protein>
    <recommendedName>
        <fullName evidence="4">DUF945 domain-containing protein</fullName>
    </recommendedName>
</protein>
<name>E7RZJ2_9BURK</name>
<accession>E7RZJ2</accession>
<evidence type="ECO:0000256" key="1">
    <source>
        <dbReference type="SAM" id="MobiDB-lite"/>
    </source>
</evidence>
<dbReference type="InterPro" id="IPR010352">
    <property type="entry name" value="DUF945"/>
</dbReference>
<gene>
    <name evidence="2" type="ORF">HMPREF0551_2101</name>
</gene>
<feature type="compositionally biased region" description="Acidic residues" evidence="1">
    <location>
        <begin position="112"/>
        <end position="132"/>
    </location>
</feature>
<evidence type="ECO:0000313" key="3">
    <source>
        <dbReference type="Proteomes" id="UP000011021"/>
    </source>
</evidence>
<organism evidence="2 3">
    <name type="scientific">Lautropia mirabilis ATCC 51599</name>
    <dbReference type="NCBI Taxonomy" id="887898"/>
    <lineage>
        <taxon>Bacteria</taxon>
        <taxon>Pseudomonadati</taxon>
        <taxon>Pseudomonadota</taxon>
        <taxon>Betaproteobacteria</taxon>
        <taxon>Burkholderiales</taxon>
        <taxon>Burkholderiaceae</taxon>
        <taxon>Lautropia</taxon>
    </lineage>
</organism>
<keyword evidence="3" id="KW-1185">Reference proteome</keyword>
<feature type="region of interest" description="Disordered" evidence="1">
    <location>
        <begin position="74"/>
        <end position="158"/>
    </location>
</feature>
<dbReference type="Pfam" id="PF06097">
    <property type="entry name" value="DUF945"/>
    <property type="match status" value="2"/>
</dbReference>
<reference evidence="2 3" key="1">
    <citation type="submission" date="2010-12" db="EMBL/GenBank/DDBJ databases">
        <authorList>
            <person name="Muzny D."/>
            <person name="Qin X."/>
            <person name="Deng J."/>
            <person name="Jiang H."/>
            <person name="Liu Y."/>
            <person name="Qu J."/>
            <person name="Song X.-Z."/>
            <person name="Zhang L."/>
            <person name="Thornton R."/>
            <person name="Coyle M."/>
            <person name="Francisco L."/>
            <person name="Jackson L."/>
            <person name="Javaid M."/>
            <person name="Korchina V."/>
            <person name="Kovar C."/>
            <person name="Mata R."/>
            <person name="Mathew T."/>
            <person name="Ngo R."/>
            <person name="Nguyen L."/>
            <person name="Nguyen N."/>
            <person name="Okwuonu G."/>
            <person name="Ongeri F."/>
            <person name="Pham C."/>
            <person name="Simmons D."/>
            <person name="Wilczek-Boney K."/>
            <person name="Hale W."/>
            <person name="Jakkamsetti A."/>
            <person name="Pham P."/>
            <person name="Ruth R."/>
            <person name="San Lucas F."/>
            <person name="Warren J."/>
            <person name="Zhang J."/>
            <person name="Zhao Z."/>
            <person name="Zhou C."/>
            <person name="Zhu D."/>
            <person name="Lee S."/>
            <person name="Bess C."/>
            <person name="Blankenburg K."/>
            <person name="Forbes L."/>
            <person name="Fu Q."/>
            <person name="Gubbala S."/>
            <person name="Hirani K."/>
            <person name="Jayaseelan J.C."/>
            <person name="Lara F."/>
            <person name="Munidasa M."/>
            <person name="Palculict T."/>
            <person name="Patil S."/>
            <person name="Pu L.-L."/>
            <person name="Saada N."/>
            <person name="Tang L."/>
            <person name="Weissenberger G."/>
            <person name="Zhu Y."/>
            <person name="Hemphill L."/>
            <person name="Shang Y."/>
            <person name="Youmans B."/>
            <person name="Ayvaz T."/>
            <person name="Ross M."/>
            <person name="Santibanez J."/>
            <person name="Aqrawi P."/>
            <person name="Gross S."/>
            <person name="Joshi V."/>
            <person name="Fowler G."/>
            <person name="Nazareth L."/>
            <person name="Reid J."/>
            <person name="Worley K."/>
            <person name="Petrosino J."/>
            <person name="Highlander S."/>
            <person name="Gibbs R."/>
        </authorList>
    </citation>
    <scope>NUCLEOTIDE SEQUENCE [LARGE SCALE GENOMIC DNA]</scope>
    <source>
        <strain evidence="2 3">ATCC 51599</strain>
    </source>
</reference>
<dbReference type="Proteomes" id="UP000011021">
    <property type="component" value="Unassembled WGS sequence"/>
</dbReference>
<evidence type="ECO:0000313" key="2">
    <source>
        <dbReference type="EMBL" id="EFV93986.1"/>
    </source>
</evidence>
<dbReference type="HOGENOM" id="CLU_040145_0_0_4"/>
<dbReference type="AlphaFoldDB" id="E7RZJ2"/>
<feature type="compositionally biased region" description="Basic and acidic residues" evidence="1">
    <location>
        <begin position="146"/>
        <end position="158"/>
    </location>
</feature>
<evidence type="ECO:0008006" key="4">
    <source>
        <dbReference type="Google" id="ProtNLM"/>
    </source>
</evidence>
<feature type="compositionally biased region" description="Acidic residues" evidence="1">
    <location>
        <begin position="81"/>
        <end position="104"/>
    </location>
</feature>
<comment type="caution">
    <text evidence="2">The sequence shown here is derived from an EMBL/GenBank/DDBJ whole genome shotgun (WGS) entry which is preliminary data.</text>
</comment>
<proteinExistence type="predicted"/>